<evidence type="ECO:0000313" key="7">
    <source>
        <dbReference type="EMBL" id="KAK9163963.1"/>
    </source>
</evidence>
<dbReference type="GO" id="GO:0043565">
    <property type="term" value="F:sequence-specific DNA binding"/>
    <property type="evidence" value="ECO:0007669"/>
    <property type="project" value="InterPro"/>
</dbReference>
<dbReference type="Pfam" id="PF03106">
    <property type="entry name" value="WRKY"/>
    <property type="match status" value="1"/>
</dbReference>
<evidence type="ECO:0000256" key="3">
    <source>
        <dbReference type="ARBA" id="ARBA00023125"/>
    </source>
</evidence>
<evidence type="ECO:0000256" key="5">
    <source>
        <dbReference type="ARBA" id="ARBA00023242"/>
    </source>
</evidence>
<dbReference type="EMBL" id="JBBNAF010000002">
    <property type="protein sequence ID" value="KAK9163963.1"/>
    <property type="molecule type" value="Genomic_DNA"/>
</dbReference>
<dbReference type="SMART" id="SM00774">
    <property type="entry name" value="WRKY"/>
    <property type="match status" value="1"/>
</dbReference>
<dbReference type="FunFam" id="2.20.25.80:FF:000003">
    <property type="entry name" value="WRKY transcription factor 57"/>
    <property type="match status" value="1"/>
</dbReference>
<proteinExistence type="predicted"/>
<dbReference type="GO" id="GO:0005634">
    <property type="term" value="C:nucleus"/>
    <property type="evidence" value="ECO:0007669"/>
    <property type="project" value="UniProtKB-SubCell"/>
</dbReference>
<evidence type="ECO:0000256" key="1">
    <source>
        <dbReference type="ARBA" id="ARBA00004123"/>
    </source>
</evidence>
<reference evidence="7 8" key="1">
    <citation type="submission" date="2024-01" db="EMBL/GenBank/DDBJ databases">
        <title>Genome assemblies of Stephania.</title>
        <authorList>
            <person name="Yang L."/>
        </authorList>
    </citation>
    <scope>NUCLEOTIDE SEQUENCE [LARGE SCALE GENOMIC DNA]</scope>
    <source>
        <strain evidence="7">YNDBR</strain>
        <tissue evidence="7">Leaf</tissue>
    </source>
</reference>
<dbReference type="InterPro" id="IPR036576">
    <property type="entry name" value="WRKY_dom_sf"/>
</dbReference>
<dbReference type="PANTHER" id="PTHR31221">
    <property type="entry name" value="WRKY TRANSCRIPTION FACTOR PROTEIN 1-RELATED"/>
    <property type="match status" value="1"/>
</dbReference>
<dbReference type="SUPFAM" id="SSF118290">
    <property type="entry name" value="WRKY DNA-binding domain"/>
    <property type="match status" value="1"/>
</dbReference>
<name>A0AAP0L3U5_9MAGN</name>
<comment type="caution">
    <text evidence="7">The sequence shown here is derived from an EMBL/GenBank/DDBJ whole genome shotgun (WGS) entry which is preliminary data.</text>
</comment>
<keyword evidence="8" id="KW-1185">Reference proteome</keyword>
<evidence type="ECO:0000256" key="4">
    <source>
        <dbReference type="ARBA" id="ARBA00023163"/>
    </source>
</evidence>
<protein>
    <recommendedName>
        <fullName evidence="6">WRKY domain-containing protein</fullName>
    </recommendedName>
</protein>
<evidence type="ECO:0000259" key="6">
    <source>
        <dbReference type="PROSITE" id="PS50811"/>
    </source>
</evidence>
<dbReference type="PANTHER" id="PTHR31221:SF283">
    <property type="entry name" value="WRKY DOMAIN-CONTAINING PROTEIN"/>
    <property type="match status" value="1"/>
</dbReference>
<dbReference type="Gene3D" id="2.20.25.80">
    <property type="entry name" value="WRKY domain"/>
    <property type="match status" value="1"/>
</dbReference>
<evidence type="ECO:0000313" key="8">
    <source>
        <dbReference type="Proteomes" id="UP001420932"/>
    </source>
</evidence>
<keyword evidence="4" id="KW-0804">Transcription</keyword>
<dbReference type="Proteomes" id="UP001420932">
    <property type="component" value="Unassembled WGS sequence"/>
</dbReference>
<gene>
    <name evidence="7" type="ORF">Syun_004865</name>
</gene>
<accession>A0AAP0L3U5</accession>
<dbReference type="GO" id="GO:0003700">
    <property type="term" value="F:DNA-binding transcription factor activity"/>
    <property type="evidence" value="ECO:0007669"/>
    <property type="project" value="InterPro"/>
</dbReference>
<feature type="domain" description="WRKY" evidence="6">
    <location>
        <begin position="165"/>
        <end position="230"/>
    </location>
</feature>
<keyword evidence="2" id="KW-0805">Transcription regulation</keyword>
<comment type="subcellular location">
    <subcellularLocation>
        <location evidence="1">Nucleus</location>
    </subcellularLocation>
</comment>
<evidence type="ECO:0000256" key="2">
    <source>
        <dbReference type="ARBA" id="ARBA00023015"/>
    </source>
</evidence>
<dbReference type="PROSITE" id="PS50811">
    <property type="entry name" value="WRKY"/>
    <property type="match status" value="1"/>
</dbReference>
<organism evidence="7 8">
    <name type="scientific">Stephania yunnanensis</name>
    <dbReference type="NCBI Taxonomy" id="152371"/>
    <lineage>
        <taxon>Eukaryota</taxon>
        <taxon>Viridiplantae</taxon>
        <taxon>Streptophyta</taxon>
        <taxon>Embryophyta</taxon>
        <taxon>Tracheophyta</taxon>
        <taxon>Spermatophyta</taxon>
        <taxon>Magnoliopsida</taxon>
        <taxon>Ranunculales</taxon>
        <taxon>Menispermaceae</taxon>
        <taxon>Menispermoideae</taxon>
        <taxon>Cissampelideae</taxon>
        <taxon>Stephania</taxon>
    </lineage>
</organism>
<dbReference type="InterPro" id="IPR003657">
    <property type="entry name" value="WRKY_dom"/>
</dbReference>
<dbReference type="InterPro" id="IPR044810">
    <property type="entry name" value="WRKY_plant"/>
</dbReference>
<sequence>MKTNIHTFMNHQHSTAATAATATTATAAAMSDYFTALDRIYPHHHENHPNYYNYISSDHGHPLIDALGGLPSDFDFFDLFINGGGSSGGGGSEDESPASTCAIESNLSTLQNPGSSENMDSTRSTSMTISTADTSIKQVKCKSSTSGGKKSRVDVGLRIAFKTKSEIDVMDDGFKWRKYGKKSVKNSPNPRNYYRCSSRGCQVKKRVERDREDSSYVITTYEGVHDHESPCVVYYNQLPLMVPAGWTLQASHSPSS</sequence>
<keyword evidence="5" id="KW-0539">Nucleus</keyword>
<keyword evidence="3" id="KW-0238">DNA-binding</keyword>
<dbReference type="AlphaFoldDB" id="A0AAP0L3U5"/>